<evidence type="ECO:0000313" key="1">
    <source>
        <dbReference type="EMBL" id="KAI3372896.1"/>
    </source>
</evidence>
<proteinExistence type="predicted"/>
<gene>
    <name evidence="1" type="ORF">L3Q82_023336</name>
</gene>
<keyword evidence="2" id="KW-1185">Reference proteome</keyword>
<evidence type="ECO:0000313" key="2">
    <source>
        <dbReference type="Proteomes" id="UP000831701"/>
    </source>
</evidence>
<reference evidence="1" key="1">
    <citation type="submission" date="2022-04" db="EMBL/GenBank/DDBJ databases">
        <title>Jade perch genome.</title>
        <authorList>
            <person name="Chao B."/>
        </authorList>
    </citation>
    <scope>NUCLEOTIDE SEQUENCE</scope>
    <source>
        <strain evidence="1">CB-2022</strain>
    </source>
</reference>
<protein>
    <submittedName>
        <fullName evidence="1">Uncharacterized protein</fullName>
    </submittedName>
</protein>
<comment type="caution">
    <text evidence="1">The sequence shown here is derived from an EMBL/GenBank/DDBJ whole genome shotgun (WGS) entry which is preliminary data.</text>
</comment>
<dbReference type="EMBL" id="CM041535">
    <property type="protein sequence ID" value="KAI3372896.1"/>
    <property type="molecule type" value="Genomic_DNA"/>
</dbReference>
<dbReference type="Proteomes" id="UP000831701">
    <property type="component" value="Chromosome 5"/>
</dbReference>
<sequence>MRWVMANGGDQFGLAERPDSDCMDSPKEAKQETQTHSYALNSPASPQTASSQQVPACAADQHGMEGIKVFLHDRELWTKFDEVGTEMIITKAGRRMFPGYKVKVTGLNPKTKYILLMDIVPGDDHRYKFADNKWSVTGKAEPAMPGRLYVHPDSPATGAHWSRQLVSFQKLKLTNNHLDPFGHIILNSMHKYQPRLHIVKADENNGFGSKNTAFCTHVFSETAFIAVTSYQNHKITQLKIENNPFAKGFRGSDDNELHRMAKLQGKDYPVIPRSTVRQRACSTGSPFSGEGRGLRGSPESPYSCENGLSGGSPQELLSTPAAHYILPHPHLQHGQQPQVYHCTKRKVEENCSSGSRQHPYKKAFTGSSPSEGESYYHPSSYPPPPPGLSNNPALSLTDSPYSSDMGQRQACMFAGPEPRLDELNCASWSYTCPLPSAMEPYPPYTPHPPYSSSPQGSRLSAIAHQSSPPLGEHIAHDSYHSQSSGPPSQSSQNLQSRQLSPPLREYPRYTSNLSPPLYHTLETHTHIRLFGISSLHQLDPLTNNLLHREGWGLPGCGTKKGGEILTSSSSSLLLKGLLVFTWKRRREEGTLKGKQSAERLKTNFNQLKKRRKKRAEDSGDFGDTVRAMSCRSVLDQPLSPDLPAGPGGVRTDDFFRDLAAVLFELHKSRREEKELRVKEEERSLFLQDLQQRIDELQEEVKRAEQLHFNFDMFLKDGDADQSVRKGEKRREERIQMEGDIKRLEEEYAELIKRKQRLQHEVQRHALYADFMKHVVKMTKFEDVQPLTGHLESLLHFRDQLYQKESEAREQADQQRKVLLTLEDQYQLLRLHKTNQLSQLQTKLDKTRAGALTWERQWNHIQETAAKKTLLLGQIKMATLNLYEMTDDGLDGEEGVDMNDTEKQLEKVKMFLQDHEDIVNQHQTPSQRDSGEKKRNKAKRRTKPTR</sequence>
<name>A0ACB8WYJ8_9TELE</name>
<accession>A0ACB8WYJ8</accession>
<organism evidence="1 2">
    <name type="scientific">Scortum barcoo</name>
    <name type="common">barcoo grunter</name>
    <dbReference type="NCBI Taxonomy" id="214431"/>
    <lineage>
        <taxon>Eukaryota</taxon>
        <taxon>Metazoa</taxon>
        <taxon>Chordata</taxon>
        <taxon>Craniata</taxon>
        <taxon>Vertebrata</taxon>
        <taxon>Euteleostomi</taxon>
        <taxon>Actinopterygii</taxon>
        <taxon>Neopterygii</taxon>
        <taxon>Teleostei</taxon>
        <taxon>Neoteleostei</taxon>
        <taxon>Acanthomorphata</taxon>
        <taxon>Eupercaria</taxon>
        <taxon>Centrarchiformes</taxon>
        <taxon>Terapontoidei</taxon>
        <taxon>Terapontidae</taxon>
        <taxon>Scortum</taxon>
    </lineage>
</organism>